<dbReference type="Pfam" id="PF13598">
    <property type="entry name" value="DUF4139"/>
    <property type="match status" value="1"/>
</dbReference>
<name>A0ABS1GIQ0_9AQUI</name>
<evidence type="ECO:0000259" key="2">
    <source>
        <dbReference type="Pfam" id="PF13598"/>
    </source>
</evidence>
<sequence>MNVLKAGLALLLTASLSYGEVLKPEKLFVFKNTAFLFLSGKTTAKPSIQLKLPYRISLDSLNIEIPECSIVSMNEIPPEKSFKQEIEKLQSQITFLQNQRRSIQNEIRILEGLNINSLKNLNSLDSYTQRYFKKLQELKTTEQLLDSTQKQIQQLKTKRGKNIRIFTDCPKNSIVHIKITHQLPIKIKEQFVVSGDTSKNSVKITGRLFLKHDFFKDLKDIDLVYYSYIKTPAVEPPEYFLPSIKKAVPQKSVYTQTQTRFFYEIKNITLLRDRENLATVVEKDYPAKFYVYIDGRVSPVPFLKAEFNSDIFLPPVFNTQFFIDGLYIGSNRLKAVKKGKNSIYFGEDIFISVSKEKVKDYTEETFFGKKITTKKWRYTLRNGHSKNIKIVLKDKIPVSTTENVKIKPFSSLKWKEIKSDGTVIWEFSLKPQEKLEIEFGYRIERREERR</sequence>
<dbReference type="Proteomes" id="UP000772812">
    <property type="component" value="Unassembled WGS sequence"/>
</dbReference>
<evidence type="ECO:0000313" key="3">
    <source>
        <dbReference type="EMBL" id="MBK3332819.1"/>
    </source>
</evidence>
<dbReference type="InterPro" id="IPR037291">
    <property type="entry name" value="DUF4139"/>
</dbReference>
<feature type="domain" description="DUF4139" evidence="2">
    <location>
        <begin position="216"/>
        <end position="444"/>
    </location>
</feature>
<dbReference type="PANTHER" id="PTHR31005:SF8">
    <property type="entry name" value="DUF4139 DOMAIN-CONTAINING PROTEIN"/>
    <property type="match status" value="1"/>
</dbReference>
<proteinExistence type="predicted"/>
<dbReference type="EMBL" id="JAACYA010000002">
    <property type="protein sequence ID" value="MBK3332819.1"/>
    <property type="molecule type" value="Genomic_DNA"/>
</dbReference>
<keyword evidence="1" id="KW-0175">Coiled coil</keyword>
<reference evidence="3 4" key="1">
    <citation type="journal article" date="2021" name="Syst. Appl. Microbiol.">
        <title>Persephonella atlantica sp. nov.: How to adapt to physico-chemical gradients in high temperature hydrothermal habitats.</title>
        <authorList>
            <person name="Francois D.X."/>
            <person name="Godfroy A."/>
            <person name="Mathien C."/>
            <person name="Aube J."/>
            <person name="Cathalot C."/>
            <person name="Lesongeur F."/>
            <person name="L'Haridon S."/>
            <person name="Philippon X."/>
            <person name="Roussel E.G."/>
        </authorList>
    </citation>
    <scope>NUCLEOTIDE SEQUENCE [LARGE SCALE GENOMIC DNA]</scope>
    <source>
        <strain evidence="3 4">MO1340</strain>
    </source>
</reference>
<feature type="coiled-coil region" evidence="1">
    <location>
        <begin position="79"/>
        <end position="113"/>
    </location>
</feature>
<comment type="caution">
    <text evidence="3">The sequence shown here is derived from an EMBL/GenBank/DDBJ whole genome shotgun (WGS) entry which is preliminary data.</text>
</comment>
<accession>A0ABS1GIQ0</accession>
<keyword evidence="4" id="KW-1185">Reference proteome</keyword>
<evidence type="ECO:0000256" key="1">
    <source>
        <dbReference type="SAM" id="Coils"/>
    </source>
</evidence>
<protein>
    <submittedName>
        <fullName evidence="3">DUF4139 domain-containing protein</fullName>
    </submittedName>
</protein>
<dbReference type="InterPro" id="IPR011935">
    <property type="entry name" value="CHP02231"/>
</dbReference>
<gene>
    <name evidence="3" type="ORF">GWK41_07030</name>
</gene>
<organism evidence="3 4">
    <name type="scientific">Persephonella atlantica</name>
    <dbReference type="NCBI Taxonomy" id="2699429"/>
    <lineage>
        <taxon>Bacteria</taxon>
        <taxon>Pseudomonadati</taxon>
        <taxon>Aquificota</taxon>
        <taxon>Aquificia</taxon>
        <taxon>Aquificales</taxon>
        <taxon>Hydrogenothermaceae</taxon>
        <taxon>Persephonella</taxon>
    </lineage>
</organism>
<dbReference type="PANTHER" id="PTHR31005">
    <property type="entry name" value="DUF4139 DOMAIN-CONTAINING PROTEIN"/>
    <property type="match status" value="1"/>
</dbReference>
<dbReference type="RefSeq" id="WP_200674229.1">
    <property type="nucleotide sequence ID" value="NZ_JAACYA010000002.1"/>
</dbReference>
<evidence type="ECO:0000313" key="4">
    <source>
        <dbReference type="Proteomes" id="UP000772812"/>
    </source>
</evidence>